<proteinExistence type="predicted"/>
<dbReference type="RefSeq" id="WP_187719981.1">
    <property type="nucleotide sequence ID" value="NZ_CP060789.1"/>
</dbReference>
<dbReference type="EMBL" id="CP060789">
    <property type="protein sequence ID" value="QNP54845.1"/>
    <property type="molecule type" value="Genomic_DNA"/>
</dbReference>
<dbReference type="AlphaFoldDB" id="A0A7H0H2S9"/>
<sequence length="155" mass="16566">MGLLALDDQRRLLDVADISWIGPTLPRDLAPDASPEPAPWEEARELPALHILDPLSSRGQGSVLNPAGTRRWRDLGAGRPAATWRVQTGVGPGTLSALLTERQWSRLFLVAHVGVRQGDTILALSDELSATRLLTGRQDGAEGRAATICGPCPHG</sequence>
<evidence type="ECO:0000313" key="1">
    <source>
        <dbReference type="EMBL" id="QNP54845.1"/>
    </source>
</evidence>
<organism evidence="1 2">
    <name type="scientific">Tessaracoccus defluvii</name>
    <dbReference type="NCBI Taxonomy" id="1285901"/>
    <lineage>
        <taxon>Bacteria</taxon>
        <taxon>Bacillati</taxon>
        <taxon>Actinomycetota</taxon>
        <taxon>Actinomycetes</taxon>
        <taxon>Propionibacteriales</taxon>
        <taxon>Propionibacteriaceae</taxon>
        <taxon>Tessaracoccus</taxon>
    </lineage>
</organism>
<dbReference type="Proteomes" id="UP000516117">
    <property type="component" value="Chromosome"/>
</dbReference>
<name>A0A7H0H2S9_9ACTN</name>
<accession>A0A7H0H2S9</accession>
<keyword evidence="2" id="KW-1185">Reference proteome</keyword>
<reference evidence="1 2" key="1">
    <citation type="submission" date="2020-08" db="EMBL/GenBank/DDBJ databases">
        <title>Genome sequence of Tessaracoccus defluvii JCM 17540T.</title>
        <authorList>
            <person name="Hyun D.-W."/>
            <person name="Bae J.-W."/>
        </authorList>
    </citation>
    <scope>NUCLEOTIDE SEQUENCE [LARGE SCALE GENOMIC DNA]</scope>
    <source>
        <strain evidence="1 2">JCM 17540</strain>
    </source>
</reference>
<dbReference type="KEGG" id="tdf:H9L22_11090"/>
<evidence type="ECO:0000313" key="2">
    <source>
        <dbReference type="Proteomes" id="UP000516117"/>
    </source>
</evidence>
<gene>
    <name evidence="1" type="ORF">H9L22_11090</name>
</gene>
<protein>
    <submittedName>
        <fullName evidence="1">Uncharacterized protein</fullName>
    </submittedName>
</protein>